<proteinExistence type="predicted"/>
<dbReference type="Proteomes" id="UP000014216">
    <property type="component" value="Unassembled WGS sequence"/>
</dbReference>
<evidence type="ECO:0000313" key="2">
    <source>
        <dbReference type="Proteomes" id="UP000014216"/>
    </source>
</evidence>
<dbReference type="RefSeq" id="WP_006964184.1">
    <property type="nucleotide sequence ID" value="NZ_APJX01000001.1"/>
</dbReference>
<organism evidence="1 2">
    <name type="scientific">Desulfotignum phosphitoxidans DSM 13687</name>
    <dbReference type="NCBI Taxonomy" id="1286635"/>
    <lineage>
        <taxon>Bacteria</taxon>
        <taxon>Pseudomonadati</taxon>
        <taxon>Thermodesulfobacteriota</taxon>
        <taxon>Desulfobacteria</taxon>
        <taxon>Desulfobacterales</taxon>
        <taxon>Desulfobacteraceae</taxon>
        <taxon>Desulfotignum</taxon>
    </lineage>
</organism>
<accession>S0G840</accession>
<dbReference type="EMBL" id="APJX01000001">
    <property type="protein sequence ID" value="EMS81456.1"/>
    <property type="molecule type" value="Genomic_DNA"/>
</dbReference>
<evidence type="ECO:0000313" key="1">
    <source>
        <dbReference type="EMBL" id="EMS81456.1"/>
    </source>
</evidence>
<sequence length="43" mass="4898">MMNSVYRPPYILTPAIVNLVAGISETIGRYTVLAEQNPTQRYR</sequence>
<name>S0G840_9BACT</name>
<protein>
    <submittedName>
        <fullName evidence="1">Uncharacterized protein</fullName>
    </submittedName>
</protein>
<keyword evidence="2" id="KW-1185">Reference proteome</keyword>
<dbReference type="AlphaFoldDB" id="S0G840"/>
<reference evidence="1 2" key="1">
    <citation type="journal article" date="2013" name="Genome Announc.">
        <title>Draft Genome Sequence of Desulfotignum phosphitoxidans DSM 13687 Strain FiPS-3.</title>
        <authorList>
            <person name="Poehlein A."/>
            <person name="Daniel R."/>
            <person name="Simeonova D.D."/>
        </authorList>
    </citation>
    <scope>NUCLEOTIDE SEQUENCE [LARGE SCALE GENOMIC DNA]</scope>
    <source>
        <strain evidence="1 2">DSM 13687</strain>
    </source>
</reference>
<comment type="caution">
    <text evidence="1">The sequence shown here is derived from an EMBL/GenBank/DDBJ whole genome shotgun (WGS) entry which is preliminary data.</text>
</comment>
<gene>
    <name evidence="1" type="ORF">Dpo_1c05970</name>
</gene>